<organism evidence="3">
    <name type="scientific">Anisakis simplex</name>
    <name type="common">Herring worm</name>
    <dbReference type="NCBI Taxonomy" id="6269"/>
    <lineage>
        <taxon>Eukaryota</taxon>
        <taxon>Metazoa</taxon>
        <taxon>Ecdysozoa</taxon>
        <taxon>Nematoda</taxon>
        <taxon>Chromadorea</taxon>
        <taxon>Rhabditida</taxon>
        <taxon>Spirurina</taxon>
        <taxon>Ascaridomorpha</taxon>
        <taxon>Ascaridoidea</taxon>
        <taxon>Anisakidae</taxon>
        <taxon>Anisakis</taxon>
        <taxon>Anisakis simplex complex</taxon>
    </lineage>
</organism>
<name>A0A0M3IZJ4_ANISI</name>
<dbReference type="AlphaFoldDB" id="A0A0M3IZJ4"/>
<dbReference type="OrthoDB" id="10663619at2759"/>
<proteinExistence type="predicted"/>
<evidence type="ECO:0000313" key="1">
    <source>
        <dbReference type="EMBL" id="VDK17858.1"/>
    </source>
</evidence>
<reference evidence="3" key="1">
    <citation type="submission" date="2017-02" db="UniProtKB">
        <authorList>
            <consortium name="WormBaseParasite"/>
        </authorList>
    </citation>
    <scope>IDENTIFICATION</scope>
</reference>
<accession>A0A0M3IZJ4</accession>
<dbReference type="EMBL" id="UYRR01000411">
    <property type="protein sequence ID" value="VDK17858.1"/>
    <property type="molecule type" value="Genomic_DNA"/>
</dbReference>
<dbReference type="Proteomes" id="UP000267096">
    <property type="component" value="Unassembled WGS sequence"/>
</dbReference>
<dbReference type="WBParaSite" id="ASIM_0000067701-mRNA-1">
    <property type="protein sequence ID" value="ASIM_0000067701-mRNA-1"/>
    <property type="gene ID" value="ASIM_0000067701"/>
</dbReference>
<protein>
    <submittedName>
        <fullName evidence="3">Cadherin domain-containing protein</fullName>
    </submittedName>
</protein>
<evidence type="ECO:0000313" key="3">
    <source>
        <dbReference type="WBParaSite" id="ASIM_0000067701-mRNA-1"/>
    </source>
</evidence>
<evidence type="ECO:0000313" key="2">
    <source>
        <dbReference type="Proteomes" id="UP000267096"/>
    </source>
</evidence>
<keyword evidence="2" id="KW-1185">Reference proteome</keyword>
<sequence>MLCLKSKFAAAATLNSFRFIQFIYLSLILLLLLNKSGVEAAAAAAALTASSEVLAKPPPPPLINVFDMAEATVTIPSNFPTHHALPFRSPIILATSAAEGAADEVFLVRIRQSELSNAFSLSKPKLHAGEQFDVILDNSDTIKNIDHIKLHIEAEPWEAVRNSSNDRDHASLISSTRHDGGGGGAFELFIHVAKEWPKEIFDRPEYRFDVDLSNDYSHSPQQIGSIRLINGATVDRMRFSLFGAQSKYFTLRPNQVDNTVDVLWMNSSLDDDECVVVASPPTSSISSSVRVGNDLECLRNQQRLRLLISRALASSSSSSPSSPKITLLVRAQDESMSKNRAAAISSSSTTTTWSSSSSLNWPPAFDVAVNIAFTNPAAPAAARLLHNGAPKFVNAVQSLRLREKSTLDPNHLVIMDALAWSPVAAAPADELNSRLTADHATTDTSGQPSHLRFNLNDHQSVFDIDPECAVLSVINAQEMSIENFGEHFNVSVQVTDQTSGQHDTA</sequence>
<gene>
    <name evidence="1" type="ORF">ASIM_LOCUS577</name>
</gene>
<reference evidence="1 2" key="2">
    <citation type="submission" date="2018-11" db="EMBL/GenBank/DDBJ databases">
        <authorList>
            <consortium name="Pathogen Informatics"/>
        </authorList>
    </citation>
    <scope>NUCLEOTIDE SEQUENCE [LARGE SCALE GENOMIC DNA]</scope>
</reference>